<evidence type="ECO:0000256" key="2">
    <source>
        <dbReference type="NCBIfam" id="TIGR01068"/>
    </source>
</evidence>
<dbReference type="Gene3D" id="3.40.50.720">
    <property type="entry name" value="NAD(P)-binding Rossmann-like Domain"/>
    <property type="match status" value="2"/>
</dbReference>
<feature type="region of interest" description="Disordered" evidence="3">
    <location>
        <begin position="391"/>
        <end position="416"/>
    </location>
</feature>
<dbReference type="InterPro" id="IPR036291">
    <property type="entry name" value="NAD(P)-bd_dom_sf"/>
</dbReference>
<dbReference type="InterPro" id="IPR036249">
    <property type="entry name" value="Thioredoxin-like_sf"/>
</dbReference>
<feature type="compositionally biased region" description="Basic residues" evidence="3">
    <location>
        <begin position="94"/>
        <end position="103"/>
    </location>
</feature>
<keyword evidence="6" id="KW-1185">Reference proteome</keyword>
<keyword evidence="1" id="KW-1015">Disulfide bond</keyword>
<reference evidence="5 6" key="1">
    <citation type="journal article" date="2019" name="Int. J. Syst. Evol. Microbiol.">
        <title>The Global Catalogue of Microorganisms (GCM) 10K type strain sequencing project: providing services to taxonomists for standard genome sequencing and annotation.</title>
        <authorList>
            <consortium name="The Broad Institute Genomics Platform"/>
            <consortium name="The Broad Institute Genome Sequencing Center for Infectious Disease"/>
            <person name="Wu L."/>
            <person name="Ma J."/>
        </authorList>
    </citation>
    <scope>NUCLEOTIDE SEQUENCE [LARGE SCALE GENOMIC DNA]</scope>
    <source>
        <strain evidence="5 6">JCM 5052</strain>
    </source>
</reference>
<dbReference type="PANTHER" id="PTHR43205">
    <property type="entry name" value="PROSTAGLANDIN REDUCTASE"/>
    <property type="match status" value="1"/>
</dbReference>
<dbReference type="InterPro" id="IPR045010">
    <property type="entry name" value="MDR_fam"/>
</dbReference>
<dbReference type="Gene3D" id="3.40.30.10">
    <property type="entry name" value="Glutaredoxin"/>
    <property type="match status" value="1"/>
</dbReference>
<dbReference type="PANTHER" id="PTHR43205:SF7">
    <property type="entry name" value="PROSTAGLANDIN REDUCTASE 1"/>
    <property type="match status" value="1"/>
</dbReference>
<evidence type="ECO:0000313" key="5">
    <source>
        <dbReference type="EMBL" id="GAA0507477.1"/>
    </source>
</evidence>
<sequence length="416" mass="44542">MSIPGAEWESHAEAGVPLETWLGALGMTGLTAWIGVYDILRPSAGDTVLVSAAVGAVGSLAAQLAKRAGARVLGTVGGAEKCDLLTTRSESGRGRRPACRRLARPPGGGGARRHRPCLRERRGPVFDATIALLNDHARIALCGLIDGYNLPHRPPGPSNFGMLLTKRVTTQGFIVLDHMNPAHEAEEHLAALIRDKEIAPPQTVVPGFEHPRTFVRTFTHSRHPGKPVVDVTWPAFRAAATPPPARNNGGRWRGYGACGICRCTEAGNAGMSTSTVELTKDNFDEIVSGSEFVLIDFWASWCGPCRMFAPIYEKAAERHQDLLFAKVDTEAQPELAAAFDIQSIPTLMIVRENIAVFAQPGALPEPALEDVIGQARDLDMDSVRASIAAASNEKRAIDEEKEQAAAGDENASGNRG</sequence>
<dbReference type="InterPro" id="IPR013766">
    <property type="entry name" value="Thioredoxin_domain"/>
</dbReference>
<dbReference type="SUPFAM" id="SSF52833">
    <property type="entry name" value="Thioredoxin-like"/>
    <property type="match status" value="1"/>
</dbReference>
<dbReference type="InterPro" id="IPR017937">
    <property type="entry name" value="Thioredoxin_CS"/>
</dbReference>
<dbReference type="Pfam" id="PF00085">
    <property type="entry name" value="Thioredoxin"/>
    <property type="match status" value="1"/>
</dbReference>
<comment type="caution">
    <text evidence="5">The sequence shown here is derived from an EMBL/GenBank/DDBJ whole genome shotgun (WGS) entry which is preliminary data.</text>
</comment>
<dbReference type="Proteomes" id="UP001501576">
    <property type="component" value="Unassembled WGS sequence"/>
</dbReference>
<name>A0ABN1BXP8_9ACTN</name>
<dbReference type="PROSITE" id="PS00194">
    <property type="entry name" value="THIOREDOXIN_1"/>
    <property type="match status" value="1"/>
</dbReference>
<dbReference type="SUPFAM" id="SSF51735">
    <property type="entry name" value="NAD(P)-binding Rossmann-fold domains"/>
    <property type="match status" value="1"/>
</dbReference>
<dbReference type="PROSITE" id="PS51352">
    <property type="entry name" value="THIOREDOXIN_2"/>
    <property type="match status" value="1"/>
</dbReference>
<protein>
    <recommendedName>
        <fullName evidence="2">Thioredoxin</fullName>
    </recommendedName>
</protein>
<evidence type="ECO:0000256" key="1">
    <source>
        <dbReference type="ARBA" id="ARBA00023157"/>
    </source>
</evidence>
<proteinExistence type="predicted"/>
<feature type="domain" description="Thioredoxin" evidence="4">
    <location>
        <begin position="227"/>
        <end position="377"/>
    </location>
</feature>
<accession>A0ABN1BXP8</accession>
<evidence type="ECO:0000256" key="3">
    <source>
        <dbReference type="SAM" id="MobiDB-lite"/>
    </source>
</evidence>
<organism evidence="5 6">
    <name type="scientific">Streptomyces mordarskii</name>
    <dbReference type="NCBI Taxonomy" id="1226758"/>
    <lineage>
        <taxon>Bacteria</taxon>
        <taxon>Bacillati</taxon>
        <taxon>Actinomycetota</taxon>
        <taxon>Actinomycetes</taxon>
        <taxon>Kitasatosporales</taxon>
        <taxon>Streptomycetaceae</taxon>
        <taxon>Streptomyces</taxon>
    </lineage>
</organism>
<dbReference type="CDD" id="cd02947">
    <property type="entry name" value="TRX_family"/>
    <property type="match status" value="1"/>
</dbReference>
<dbReference type="EMBL" id="BAAABZ010000002">
    <property type="protein sequence ID" value="GAA0507477.1"/>
    <property type="molecule type" value="Genomic_DNA"/>
</dbReference>
<feature type="region of interest" description="Disordered" evidence="3">
    <location>
        <begin position="89"/>
        <end position="115"/>
    </location>
</feature>
<dbReference type="Gene3D" id="3.90.180.10">
    <property type="entry name" value="Medium-chain alcohol dehydrogenases, catalytic domain"/>
    <property type="match status" value="2"/>
</dbReference>
<evidence type="ECO:0000259" key="4">
    <source>
        <dbReference type="PROSITE" id="PS51352"/>
    </source>
</evidence>
<gene>
    <name evidence="5" type="ORF">GCM10010390_08010</name>
</gene>
<dbReference type="NCBIfam" id="TIGR01068">
    <property type="entry name" value="thioredoxin"/>
    <property type="match status" value="1"/>
</dbReference>
<dbReference type="InterPro" id="IPR005746">
    <property type="entry name" value="Thioredoxin"/>
</dbReference>
<dbReference type="PRINTS" id="PR00421">
    <property type="entry name" value="THIOREDOXIN"/>
</dbReference>
<evidence type="ECO:0000313" key="6">
    <source>
        <dbReference type="Proteomes" id="UP001501576"/>
    </source>
</evidence>
<dbReference type="CDD" id="cd05288">
    <property type="entry name" value="PGDH"/>
    <property type="match status" value="1"/>
</dbReference>